<name>A0A193LKX5_9GAMM</name>
<dbReference type="GO" id="GO:0005886">
    <property type="term" value="C:plasma membrane"/>
    <property type="evidence" value="ECO:0007669"/>
    <property type="project" value="UniProtKB-SubCell"/>
</dbReference>
<feature type="transmembrane region" description="Helical" evidence="8">
    <location>
        <begin position="79"/>
        <end position="104"/>
    </location>
</feature>
<dbReference type="CDD" id="cd06261">
    <property type="entry name" value="TM_PBP2"/>
    <property type="match status" value="1"/>
</dbReference>
<organism evidence="10 11">
    <name type="scientific">Woeseia oceani</name>
    <dbReference type="NCBI Taxonomy" id="1548547"/>
    <lineage>
        <taxon>Bacteria</taxon>
        <taxon>Pseudomonadati</taxon>
        <taxon>Pseudomonadota</taxon>
        <taxon>Gammaproteobacteria</taxon>
        <taxon>Woeseiales</taxon>
        <taxon>Woeseiaceae</taxon>
        <taxon>Woeseia</taxon>
    </lineage>
</organism>
<dbReference type="Pfam" id="PF00528">
    <property type="entry name" value="BPD_transp_1"/>
    <property type="match status" value="1"/>
</dbReference>
<feature type="transmembrane region" description="Helical" evidence="8">
    <location>
        <begin position="116"/>
        <end position="138"/>
    </location>
</feature>
<feature type="transmembrane region" description="Helical" evidence="8">
    <location>
        <begin position="43"/>
        <end position="67"/>
    </location>
</feature>
<dbReference type="EMBL" id="CP016268">
    <property type="protein sequence ID" value="ANO53064.1"/>
    <property type="molecule type" value="Genomic_DNA"/>
</dbReference>
<dbReference type="InterPro" id="IPR051789">
    <property type="entry name" value="Bact_Polyamine_Transport"/>
</dbReference>
<evidence type="ECO:0000256" key="2">
    <source>
        <dbReference type="ARBA" id="ARBA00007069"/>
    </source>
</evidence>
<dbReference type="AlphaFoldDB" id="A0A193LKX5"/>
<protein>
    <submittedName>
        <fullName evidence="10">Spermidine/putrescine ABC transporter</fullName>
    </submittedName>
</protein>
<dbReference type="InterPro" id="IPR035906">
    <property type="entry name" value="MetI-like_sf"/>
</dbReference>
<evidence type="ECO:0000259" key="9">
    <source>
        <dbReference type="PROSITE" id="PS50928"/>
    </source>
</evidence>
<feature type="transmembrane region" description="Helical" evidence="8">
    <location>
        <begin position="188"/>
        <end position="205"/>
    </location>
</feature>
<dbReference type="PANTHER" id="PTHR43848">
    <property type="entry name" value="PUTRESCINE TRANSPORT SYSTEM PERMEASE PROTEIN POTI"/>
    <property type="match status" value="1"/>
</dbReference>
<evidence type="ECO:0000313" key="11">
    <source>
        <dbReference type="Proteomes" id="UP000092695"/>
    </source>
</evidence>
<keyword evidence="7 8" id="KW-0472">Membrane</keyword>
<evidence type="ECO:0000256" key="8">
    <source>
        <dbReference type="RuleBase" id="RU363032"/>
    </source>
</evidence>
<keyword evidence="6 8" id="KW-1133">Transmembrane helix</keyword>
<reference evidence="10 11" key="1">
    <citation type="submission" date="2016-06" db="EMBL/GenBank/DDBJ databases">
        <title>Complete genome sequence of a deep-branching marine Gamma Proteobacterium Woeseia oceani type strain XK5.</title>
        <authorList>
            <person name="Mu D."/>
            <person name="Du Z."/>
        </authorList>
    </citation>
    <scope>NUCLEOTIDE SEQUENCE [LARGE SCALE GENOMIC DNA]</scope>
    <source>
        <strain evidence="10 11">XK5</strain>
    </source>
</reference>
<evidence type="ECO:0000256" key="1">
    <source>
        <dbReference type="ARBA" id="ARBA00004651"/>
    </source>
</evidence>
<sequence length="246" mass="27299">MLYLYAPILILPLFSFNDSYYISFPFKAFTTRWYSELAADPSITSALLVSVQIGLITAALSTALGVLTARALTRQRLRGYRTIVGLIMLPMVIPELIMAVSLLVVLNKASLGLGKWAVVLGHMLVCYPFAVAILMSRFEGFSVLLEEASLDLGATPWQTFWRVVFPLTLPGVVASFLLTFTISFDEFLIAYFLSASEPTLPVYLWGQLRFPKKLPSALALGTLIIACSFVIVALAEWLRRRHANPE</sequence>
<keyword evidence="3 8" id="KW-0813">Transport</keyword>
<dbReference type="Proteomes" id="UP000092695">
    <property type="component" value="Chromosome"/>
</dbReference>
<evidence type="ECO:0000313" key="10">
    <source>
        <dbReference type="EMBL" id="ANO53064.1"/>
    </source>
</evidence>
<evidence type="ECO:0000256" key="5">
    <source>
        <dbReference type="ARBA" id="ARBA00022692"/>
    </source>
</evidence>
<proteinExistence type="inferred from homology"/>
<dbReference type="GO" id="GO:0055085">
    <property type="term" value="P:transmembrane transport"/>
    <property type="evidence" value="ECO:0007669"/>
    <property type="project" value="InterPro"/>
</dbReference>
<evidence type="ECO:0000256" key="4">
    <source>
        <dbReference type="ARBA" id="ARBA00022475"/>
    </source>
</evidence>
<keyword evidence="5 8" id="KW-0812">Transmembrane</keyword>
<gene>
    <name evidence="10" type="ORF">BA177_07170</name>
</gene>
<dbReference type="STRING" id="1548547.BA177_07170"/>
<comment type="similarity">
    <text evidence="2">Belongs to the binding-protein-dependent transport system permease family. CysTW subfamily.</text>
</comment>
<evidence type="ECO:0000256" key="3">
    <source>
        <dbReference type="ARBA" id="ARBA00022448"/>
    </source>
</evidence>
<keyword evidence="4" id="KW-1003">Cell membrane</keyword>
<feature type="transmembrane region" description="Helical" evidence="8">
    <location>
        <begin position="217"/>
        <end position="238"/>
    </location>
</feature>
<dbReference type="SUPFAM" id="SSF161098">
    <property type="entry name" value="MetI-like"/>
    <property type="match status" value="1"/>
</dbReference>
<accession>A0A193LKX5</accession>
<evidence type="ECO:0000256" key="7">
    <source>
        <dbReference type="ARBA" id="ARBA00023136"/>
    </source>
</evidence>
<feature type="transmembrane region" description="Helical" evidence="8">
    <location>
        <begin position="159"/>
        <end position="182"/>
    </location>
</feature>
<dbReference type="KEGG" id="woc:BA177_07170"/>
<feature type="domain" description="ABC transmembrane type-1" evidence="9">
    <location>
        <begin position="47"/>
        <end position="235"/>
    </location>
</feature>
<dbReference type="OrthoDB" id="9774448at2"/>
<dbReference type="InterPro" id="IPR000515">
    <property type="entry name" value="MetI-like"/>
</dbReference>
<evidence type="ECO:0000256" key="6">
    <source>
        <dbReference type="ARBA" id="ARBA00022989"/>
    </source>
</evidence>
<dbReference type="PANTHER" id="PTHR43848:SF2">
    <property type="entry name" value="PUTRESCINE TRANSPORT SYSTEM PERMEASE PROTEIN POTI"/>
    <property type="match status" value="1"/>
</dbReference>
<keyword evidence="11" id="KW-1185">Reference proteome</keyword>
<comment type="subcellular location">
    <subcellularLocation>
        <location evidence="1 8">Cell membrane</location>
        <topology evidence="1 8">Multi-pass membrane protein</topology>
    </subcellularLocation>
</comment>
<dbReference type="PROSITE" id="PS50928">
    <property type="entry name" value="ABC_TM1"/>
    <property type="match status" value="1"/>
</dbReference>
<dbReference type="Gene3D" id="1.10.3720.10">
    <property type="entry name" value="MetI-like"/>
    <property type="match status" value="1"/>
</dbReference>